<dbReference type="AlphaFoldDB" id="A0A0C2MFQ4"/>
<evidence type="ECO:0000313" key="2">
    <source>
        <dbReference type="Proteomes" id="UP000031668"/>
    </source>
</evidence>
<protein>
    <submittedName>
        <fullName evidence="1">Uncharacterized protein</fullName>
    </submittedName>
</protein>
<organism evidence="1 2">
    <name type="scientific">Thelohanellus kitauei</name>
    <name type="common">Myxosporean</name>
    <dbReference type="NCBI Taxonomy" id="669202"/>
    <lineage>
        <taxon>Eukaryota</taxon>
        <taxon>Metazoa</taxon>
        <taxon>Cnidaria</taxon>
        <taxon>Myxozoa</taxon>
        <taxon>Myxosporea</taxon>
        <taxon>Bivalvulida</taxon>
        <taxon>Platysporina</taxon>
        <taxon>Myxobolidae</taxon>
        <taxon>Thelohanellus</taxon>
    </lineage>
</organism>
<accession>A0A0C2MFQ4</accession>
<evidence type="ECO:0000313" key="1">
    <source>
        <dbReference type="EMBL" id="KII63194.1"/>
    </source>
</evidence>
<comment type="caution">
    <text evidence="1">The sequence shown here is derived from an EMBL/GenBank/DDBJ whole genome shotgun (WGS) entry which is preliminary data.</text>
</comment>
<name>A0A0C2MFQ4_THEKT</name>
<reference evidence="1 2" key="1">
    <citation type="journal article" date="2014" name="Genome Biol. Evol.">
        <title>The genome of the myxosporean Thelohanellus kitauei shows adaptations to nutrient acquisition within its fish host.</title>
        <authorList>
            <person name="Yang Y."/>
            <person name="Xiong J."/>
            <person name="Zhou Z."/>
            <person name="Huo F."/>
            <person name="Miao W."/>
            <person name="Ran C."/>
            <person name="Liu Y."/>
            <person name="Zhang J."/>
            <person name="Feng J."/>
            <person name="Wang M."/>
            <person name="Wang M."/>
            <person name="Wang L."/>
            <person name="Yao B."/>
        </authorList>
    </citation>
    <scope>NUCLEOTIDE SEQUENCE [LARGE SCALE GENOMIC DNA]</scope>
    <source>
        <strain evidence="1">Wuqing</strain>
    </source>
</reference>
<keyword evidence="2" id="KW-1185">Reference proteome</keyword>
<dbReference type="EMBL" id="JWZT01004760">
    <property type="protein sequence ID" value="KII63194.1"/>
    <property type="molecule type" value="Genomic_DNA"/>
</dbReference>
<dbReference type="OrthoDB" id="2289193at2759"/>
<sequence length="120" mass="14085">MYDNSTVFVLEIKSMLNTEVNLSMIWMWIKTMDYSLKMTRPIPLKRNDPGLKQQRMQYMQWYNSEPFNIRYTNLIVVDESPFHLNMIKFHGWAPVGHTPNPVVVGSRGPNVTMIIDNKPP</sequence>
<proteinExistence type="predicted"/>
<dbReference type="Proteomes" id="UP000031668">
    <property type="component" value="Unassembled WGS sequence"/>
</dbReference>
<gene>
    <name evidence="1" type="ORF">RF11_07875</name>
</gene>